<comment type="domain">
    <text evidence="5">The PRC barrel domain binds ribosomal protein uS19.</text>
</comment>
<keyword evidence="2 5" id="KW-0690">Ribosome biogenesis</keyword>
<gene>
    <name evidence="5" type="primary">rimM</name>
    <name evidence="8" type="ORF">DXN05_01220</name>
</gene>
<evidence type="ECO:0000256" key="3">
    <source>
        <dbReference type="ARBA" id="ARBA00022552"/>
    </source>
</evidence>
<dbReference type="InterPro" id="IPR056792">
    <property type="entry name" value="PRC_RimM"/>
</dbReference>
<dbReference type="GO" id="GO:0043022">
    <property type="term" value="F:ribosome binding"/>
    <property type="evidence" value="ECO:0007669"/>
    <property type="project" value="InterPro"/>
</dbReference>
<dbReference type="Pfam" id="PF01782">
    <property type="entry name" value="RimM"/>
    <property type="match status" value="1"/>
</dbReference>
<dbReference type="InterPro" id="IPR009000">
    <property type="entry name" value="Transl_B-barrel_sf"/>
</dbReference>
<dbReference type="HAMAP" id="MF_00014">
    <property type="entry name" value="Ribosome_mat_RimM"/>
    <property type="match status" value="1"/>
</dbReference>
<dbReference type="Pfam" id="PF24986">
    <property type="entry name" value="PRC_RimM"/>
    <property type="match status" value="1"/>
</dbReference>
<evidence type="ECO:0000256" key="4">
    <source>
        <dbReference type="ARBA" id="ARBA00023186"/>
    </source>
</evidence>
<dbReference type="RefSeq" id="WP_116845390.1">
    <property type="nucleotide sequence ID" value="NZ_QTJU01000001.1"/>
</dbReference>
<sequence>MTEYVHIGKLVATFGVAGEVIVVHALGRTQFKDVEALFIEEKKGSYLPYFITAVKPKGTEELLFMLDGITSKEAAHKLLAKNVWLLQADFAKVVNKNSPISLLGYLVYNEGEPVGKVNEVIEQPHQTLLQVNLNGKEALLPLHDETLDRIDRDKFEVFLNLPEGLLDIYREG</sequence>
<accession>A0A3E1NP84</accession>
<dbReference type="GO" id="GO:0042274">
    <property type="term" value="P:ribosomal small subunit biogenesis"/>
    <property type="evidence" value="ECO:0007669"/>
    <property type="project" value="UniProtKB-UniRule"/>
</dbReference>
<evidence type="ECO:0000313" key="9">
    <source>
        <dbReference type="Proteomes" id="UP000261284"/>
    </source>
</evidence>
<dbReference type="SUPFAM" id="SSF50447">
    <property type="entry name" value="Translation proteins"/>
    <property type="match status" value="1"/>
</dbReference>
<organism evidence="8 9">
    <name type="scientific">Deminuibacter soli</name>
    <dbReference type="NCBI Taxonomy" id="2291815"/>
    <lineage>
        <taxon>Bacteria</taxon>
        <taxon>Pseudomonadati</taxon>
        <taxon>Bacteroidota</taxon>
        <taxon>Chitinophagia</taxon>
        <taxon>Chitinophagales</taxon>
        <taxon>Chitinophagaceae</taxon>
        <taxon>Deminuibacter</taxon>
    </lineage>
</organism>
<evidence type="ECO:0000259" key="7">
    <source>
        <dbReference type="Pfam" id="PF24986"/>
    </source>
</evidence>
<dbReference type="SUPFAM" id="SSF50346">
    <property type="entry name" value="PRC-barrel domain"/>
    <property type="match status" value="1"/>
</dbReference>
<dbReference type="AlphaFoldDB" id="A0A3E1NP84"/>
<comment type="function">
    <text evidence="5">An accessory protein needed during the final step in the assembly of 30S ribosomal subunit, possibly for assembly of the head region. Essential for efficient processing of 16S rRNA. May be needed both before and after RbfA during the maturation of 16S rRNA. It has affinity for free ribosomal 30S subunits but not for 70S ribosomes.</text>
</comment>
<dbReference type="InterPro" id="IPR036976">
    <property type="entry name" value="RimM_N_sf"/>
</dbReference>
<dbReference type="InterPro" id="IPR011033">
    <property type="entry name" value="PRC_barrel-like_sf"/>
</dbReference>
<evidence type="ECO:0000256" key="2">
    <source>
        <dbReference type="ARBA" id="ARBA00022517"/>
    </source>
</evidence>
<dbReference type="Proteomes" id="UP000261284">
    <property type="component" value="Unassembled WGS sequence"/>
</dbReference>
<feature type="domain" description="RimM N-terminal" evidence="6">
    <location>
        <begin position="7"/>
        <end position="85"/>
    </location>
</feature>
<feature type="domain" description="Ribosome maturation factor RimM PRC barrel" evidence="7">
    <location>
        <begin position="101"/>
        <end position="165"/>
    </location>
</feature>
<reference evidence="8 9" key="1">
    <citation type="submission" date="2018-08" db="EMBL/GenBank/DDBJ databases">
        <title>Chitinophagaceae sp. K23C18032701, a novel bacterium isolated from forest soil.</title>
        <authorList>
            <person name="Wang C."/>
        </authorList>
    </citation>
    <scope>NUCLEOTIDE SEQUENCE [LARGE SCALE GENOMIC DNA]</scope>
    <source>
        <strain evidence="8 9">K23C18032701</strain>
    </source>
</reference>
<dbReference type="EMBL" id="QTJU01000001">
    <property type="protein sequence ID" value="RFM29634.1"/>
    <property type="molecule type" value="Genomic_DNA"/>
</dbReference>
<comment type="similarity">
    <text evidence="5">Belongs to the RimM family.</text>
</comment>
<comment type="subunit">
    <text evidence="5">Binds ribosomal protein uS19.</text>
</comment>
<dbReference type="GO" id="GO:0005737">
    <property type="term" value="C:cytoplasm"/>
    <property type="evidence" value="ECO:0007669"/>
    <property type="project" value="UniProtKB-SubCell"/>
</dbReference>
<keyword evidence="4 5" id="KW-0143">Chaperone</keyword>
<dbReference type="GO" id="GO:0006364">
    <property type="term" value="P:rRNA processing"/>
    <property type="evidence" value="ECO:0007669"/>
    <property type="project" value="UniProtKB-UniRule"/>
</dbReference>
<comment type="caution">
    <text evidence="8">The sequence shown here is derived from an EMBL/GenBank/DDBJ whole genome shotgun (WGS) entry which is preliminary data.</text>
</comment>
<evidence type="ECO:0000259" key="6">
    <source>
        <dbReference type="Pfam" id="PF01782"/>
    </source>
</evidence>
<dbReference type="PANTHER" id="PTHR33692:SF1">
    <property type="entry name" value="RIBOSOME MATURATION FACTOR RIMM"/>
    <property type="match status" value="1"/>
</dbReference>
<evidence type="ECO:0000256" key="1">
    <source>
        <dbReference type="ARBA" id="ARBA00022490"/>
    </source>
</evidence>
<dbReference type="InterPro" id="IPR011961">
    <property type="entry name" value="RimM"/>
</dbReference>
<dbReference type="InterPro" id="IPR002676">
    <property type="entry name" value="RimM_N"/>
</dbReference>
<comment type="subcellular location">
    <subcellularLocation>
        <location evidence="5">Cytoplasm</location>
    </subcellularLocation>
</comment>
<proteinExistence type="inferred from homology"/>
<keyword evidence="9" id="KW-1185">Reference proteome</keyword>
<keyword evidence="1 5" id="KW-0963">Cytoplasm</keyword>
<keyword evidence="3 5" id="KW-0698">rRNA processing</keyword>
<dbReference type="Gene3D" id="2.40.30.60">
    <property type="entry name" value="RimM"/>
    <property type="match status" value="1"/>
</dbReference>
<name>A0A3E1NP84_9BACT</name>
<dbReference type="Gene3D" id="2.30.30.240">
    <property type="entry name" value="PRC-barrel domain"/>
    <property type="match status" value="1"/>
</dbReference>
<evidence type="ECO:0000256" key="5">
    <source>
        <dbReference type="HAMAP-Rule" id="MF_00014"/>
    </source>
</evidence>
<dbReference type="PANTHER" id="PTHR33692">
    <property type="entry name" value="RIBOSOME MATURATION FACTOR RIMM"/>
    <property type="match status" value="1"/>
</dbReference>
<dbReference type="OrthoDB" id="9810331at2"/>
<evidence type="ECO:0000313" key="8">
    <source>
        <dbReference type="EMBL" id="RFM29634.1"/>
    </source>
</evidence>
<protein>
    <recommendedName>
        <fullName evidence="5">Ribosome maturation factor RimM</fullName>
    </recommendedName>
</protein>
<dbReference type="GO" id="GO:0005840">
    <property type="term" value="C:ribosome"/>
    <property type="evidence" value="ECO:0007669"/>
    <property type="project" value="InterPro"/>
</dbReference>